<evidence type="ECO:0000256" key="1">
    <source>
        <dbReference type="SAM" id="MobiDB-lite"/>
    </source>
</evidence>
<feature type="region of interest" description="Disordered" evidence="1">
    <location>
        <begin position="1"/>
        <end position="22"/>
    </location>
</feature>
<accession>A0A0C3L8J1</accession>
<evidence type="ECO:0000313" key="2">
    <source>
        <dbReference type="EMBL" id="KIO30143.1"/>
    </source>
</evidence>
<sequence>MPPTLTQTPGSTSDLSQLSTGPTATSLTLVSVSSIPPGSVWLTASSVPTTRFNIFHRQTGTPEPTPPSASHSDSSLPAFPELYTPPTPSTLQGANLRQQTAGVHLCKRRRAVEFMISFIHHSWRFLT</sequence>
<name>A0A0C3L8J1_9AGAM</name>
<dbReference type="Proteomes" id="UP000054248">
    <property type="component" value="Unassembled WGS sequence"/>
</dbReference>
<proteinExistence type="predicted"/>
<gene>
    <name evidence="2" type="ORF">M407DRAFT_20811</name>
</gene>
<evidence type="ECO:0000313" key="3">
    <source>
        <dbReference type="Proteomes" id="UP000054248"/>
    </source>
</evidence>
<keyword evidence="3" id="KW-1185">Reference proteome</keyword>
<dbReference type="EMBL" id="KN822975">
    <property type="protein sequence ID" value="KIO30143.1"/>
    <property type="molecule type" value="Genomic_DNA"/>
</dbReference>
<feature type="compositionally biased region" description="Polar residues" evidence="1">
    <location>
        <begin position="55"/>
        <end position="75"/>
    </location>
</feature>
<reference evidence="3" key="2">
    <citation type="submission" date="2015-01" db="EMBL/GenBank/DDBJ databases">
        <title>Evolutionary Origins and Diversification of the Mycorrhizal Mutualists.</title>
        <authorList>
            <consortium name="DOE Joint Genome Institute"/>
            <consortium name="Mycorrhizal Genomics Consortium"/>
            <person name="Kohler A."/>
            <person name="Kuo A."/>
            <person name="Nagy L.G."/>
            <person name="Floudas D."/>
            <person name="Copeland A."/>
            <person name="Barry K.W."/>
            <person name="Cichocki N."/>
            <person name="Veneault-Fourrey C."/>
            <person name="LaButti K."/>
            <person name="Lindquist E.A."/>
            <person name="Lipzen A."/>
            <person name="Lundell T."/>
            <person name="Morin E."/>
            <person name="Murat C."/>
            <person name="Riley R."/>
            <person name="Ohm R."/>
            <person name="Sun H."/>
            <person name="Tunlid A."/>
            <person name="Henrissat B."/>
            <person name="Grigoriev I.V."/>
            <person name="Hibbett D.S."/>
            <person name="Martin F."/>
        </authorList>
    </citation>
    <scope>NUCLEOTIDE SEQUENCE [LARGE SCALE GENOMIC DNA]</scope>
    <source>
        <strain evidence="3">MUT 4182</strain>
    </source>
</reference>
<feature type="region of interest" description="Disordered" evidence="1">
    <location>
        <begin position="55"/>
        <end position="91"/>
    </location>
</feature>
<reference evidence="2 3" key="1">
    <citation type="submission" date="2014-04" db="EMBL/GenBank/DDBJ databases">
        <authorList>
            <consortium name="DOE Joint Genome Institute"/>
            <person name="Kuo A."/>
            <person name="Girlanda M."/>
            <person name="Perotto S."/>
            <person name="Kohler A."/>
            <person name="Nagy L.G."/>
            <person name="Floudas D."/>
            <person name="Copeland A."/>
            <person name="Barry K.W."/>
            <person name="Cichocki N."/>
            <person name="Veneault-Fourrey C."/>
            <person name="LaButti K."/>
            <person name="Lindquist E.A."/>
            <person name="Lipzen A."/>
            <person name="Lundell T."/>
            <person name="Morin E."/>
            <person name="Murat C."/>
            <person name="Sun H."/>
            <person name="Tunlid A."/>
            <person name="Henrissat B."/>
            <person name="Grigoriev I.V."/>
            <person name="Hibbett D.S."/>
            <person name="Martin F."/>
            <person name="Nordberg H.P."/>
            <person name="Cantor M.N."/>
            <person name="Hua S.X."/>
        </authorList>
    </citation>
    <scope>NUCLEOTIDE SEQUENCE [LARGE SCALE GENOMIC DNA]</scope>
    <source>
        <strain evidence="2 3">MUT 4182</strain>
    </source>
</reference>
<organism evidence="2 3">
    <name type="scientific">Tulasnella calospora MUT 4182</name>
    <dbReference type="NCBI Taxonomy" id="1051891"/>
    <lineage>
        <taxon>Eukaryota</taxon>
        <taxon>Fungi</taxon>
        <taxon>Dikarya</taxon>
        <taxon>Basidiomycota</taxon>
        <taxon>Agaricomycotina</taxon>
        <taxon>Agaricomycetes</taxon>
        <taxon>Cantharellales</taxon>
        <taxon>Tulasnellaceae</taxon>
        <taxon>Tulasnella</taxon>
    </lineage>
</organism>
<dbReference type="AlphaFoldDB" id="A0A0C3L8J1"/>
<dbReference type="HOGENOM" id="CLU_1972094_0_0_1"/>
<protein>
    <submittedName>
        <fullName evidence="2">Uncharacterized protein</fullName>
    </submittedName>
</protein>